<feature type="domain" description="Peptidase S8/S53" evidence="12">
    <location>
        <begin position="153"/>
        <end position="237"/>
    </location>
</feature>
<dbReference type="PROSITE" id="PS00138">
    <property type="entry name" value="SUBTILASE_SER"/>
    <property type="match status" value="1"/>
</dbReference>
<keyword evidence="7" id="KW-0720">Serine protease</keyword>
<keyword evidence="4" id="KW-0645">Protease</keyword>
<name>A0A0J6IE11_COCPO</name>
<dbReference type="SUPFAM" id="SSF52743">
    <property type="entry name" value="Subtilisin-like"/>
    <property type="match status" value="1"/>
</dbReference>
<evidence type="ECO:0000256" key="8">
    <source>
        <dbReference type="ARBA" id="ARBA00023026"/>
    </source>
</evidence>
<evidence type="ECO:0000256" key="5">
    <source>
        <dbReference type="ARBA" id="ARBA00022729"/>
    </source>
</evidence>
<accession>A0A0J6IE11</accession>
<reference evidence="14" key="3">
    <citation type="journal article" date="2010" name="Genome Res.">
        <title>Population genomic sequencing of Coccidioides fungi reveals recent hybridization and transposon control.</title>
        <authorList>
            <person name="Neafsey D.E."/>
            <person name="Barker B.M."/>
            <person name="Sharpton T.J."/>
            <person name="Stajich J.E."/>
            <person name="Park D.J."/>
            <person name="Whiston E."/>
            <person name="Hung C.-Y."/>
            <person name="McMahan C."/>
            <person name="White J."/>
            <person name="Sykes S."/>
            <person name="Heiman D."/>
            <person name="Young S."/>
            <person name="Zeng Q."/>
            <person name="Abouelleil A."/>
            <person name="Aftuck L."/>
            <person name="Bessette D."/>
            <person name="Brown A."/>
            <person name="FitzGerald M."/>
            <person name="Lui A."/>
            <person name="Macdonald J.P."/>
            <person name="Priest M."/>
            <person name="Orbach M.J."/>
            <person name="Galgiani J.N."/>
            <person name="Kirkland T.N."/>
            <person name="Cole G.T."/>
            <person name="Birren B.W."/>
            <person name="Henn M.R."/>
            <person name="Taylor J.W."/>
            <person name="Rounsley S.D."/>
        </authorList>
    </citation>
    <scope>NUCLEOTIDE SEQUENCE [LARGE SCALE GENOMIC DNA]</scope>
    <source>
        <strain evidence="14">RMSCC 3488</strain>
    </source>
</reference>
<dbReference type="PANTHER" id="PTHR43399">
    <property type="entry name" value="SUBTILISIN-RELATED"/>
    <property type="match status" value="1"/>
</dbReference>
<evidence type="ECO:0000256" key="7">
    <source>
        <dbReference type="ARBA" id="ARBA00022825"/>
    </source>
</evidence>
<evidence type="ECO:0000256" key="1">
    <source>
        <dbReference type="ARBA" id="ARBA00004613"/>
    </source>
</evidence>
<keyword evidence="10" id="KW-0325">Glycoprotein</keyword>
<evidence type="ECO:0000256" key="11">
    <source>
        <dbReference type="PROSITE-ProRule" id="PRU01240"/>
    </source>
</evidence>
<dbReference type="InterPro" id="IPR000209">
    <property type="entry name" value="Peptidase_S8/S53_dom"/>
</dbReference>
<dbReference type="VEuPathDB" id="FungiDB:CPAG_06309"/>
<dbReference type="Pfam" id="PF00082">
    <property type="entry name" value="Peptidase_S8"/>
    <property type="match status" value="1"/>
</dbReference>
<evidence type="ECO:0000313" key="13">
    <source>
        <dbReference type="EMBL" id="KMM69997.1"/>
    </source>
</evidence>
<dbReference type="EMBL" id="DS268112">
    <property type="protein sequence ID" value="KMM69997.1"/>
    <property type="molecule type" value="Genomic_DNA"/>
</dbReference>
<evidence type="ECO:0000256" key="2">
    <source>
        <dbReference type="ARBA" id="ARBA00011073"/>
    </source>
</evidence>
<keyword evidence="5" id="KW-0732">Signal</keyword>
<evidence type="ECO:0000256" key="9">
    <source>
        <dbReference type="ARBA" id="ARBA00023145"/>
    </source>
</evidence>
<evidence type="ECO:0000256" key="6">
    <source>
        <dbReference type="ARBA" id="ARBA00022801"/>
    </source>
</evidence>
<dbReference type="GO" id="GO:0005576">
    <property type="term" value="C:extracellular region"/>
    <property type="evidence" value="ECO:0007669"/>
    <property type="project" value="UniProtKB-SubCell"/>
</dbReference>
<comment type="caution">
    <text evidence="11">Lacks conserved residue(s) required for the propagation of feature annotation.</text>
</comment>
<dbReference type="InterPro" id="IPR051048">
    <property type="entry name" value="Peptidase_S8/S53_subtilisin"/>
</dbReference>
<reference evidence="14" key="2">
    <citation type="journal article" date="2009" name="Genome Res.">
        <title>Comparative genomic analyses of the human fungal pathogens Coccidioides and their relatives.</title>
        <authorList>
            <person name="Sharpton T.J."/>
            <person name="Stajich J.E."/>
            <person name="Rounsley S.D."/>
            <person name="Gardner M.J."/>
            <person name="Wortman J.R."/>
            <person name="Jordar V.S."/>
            <person name="Maiti R."/>
            <person name="Kodira C.D."/>
            <person name="Neafsey D.E."/>
            <person name="Zeng Q."/>
            <person name="Hung C.-Y."/>
            <person name="McMahan C."/>
            <person name="Muszewska A."/>
            <person name="Grynberg M."/>
            <person name="Mandel M.A."/>
            <person name="Kellner E.M."/>
            <person name="Barker B.M."/>
            <person name="Galgiani J.N."/>
            <person name="Orbach M.J."/>
            <person name="Kirkland T.N."/>
            <person name="Cole G.T."/>
            <person name="Henn M.R."/>
            <person name="Birren B.W."/>
            <person name="Taylor J.W."/>
        </authorList>
    </citation>
    <scope>NUCLEOTIDE SEQUENCE [LARGE SCALE GENOMIC DNA]</scope>
    <source>
        <strain evidence="14">RMSCC 3488</strain>
    </source>
</reference>
<evidence type="ECO:0000256" key="3">
    <source>
        <dbReference type="ARBA" id="ARBA00022525"/>
    </source>
</evidence>
<dbReference type="OrthoDB" id="10256524at2759"/>
<dbReference type="PANTHER" id="PTHR43399:SF4">
    <property type="entry name" value="CELL WALL-ASSOCIATED PROTEASE"/>
    <property type="match status" value="1"/>
</dbReference>
<dbReference type="GO" id="GO:0004252">
    <property type="term" value="F:serine-type endopeptidase activity"/>
    <property type="evidence" value="ECO:0007669"/>
    <property type="project" value="InterPro"/>
</dbReference>
<proteinExistence type="inferred from homology"/>
<dbReference type="PROSITE" id="PS51892">
    <property type="entry name" value="SUBTILASE"/>
    <property type="match status" value="1"/>
</dbReference>
<organism evidence="13 14">
    <name type="scientific">Coccidioides posadasii RMSCC 3488</name>
    <dbReference type="NCBI Taxonomy" id="454284"/>
    <lineage>
        <taxon>Eukaryota</taxon>
        <taxon>Fungi</taxon>
        <taxon>Dikarya</taxon>
        <taxon>Ascomycota</taxon>
        <taxon>Pezizomycotina</taxon>
        <taxon>Eurotiomycetes</taxon>
        <taxon>Eurotiomycetidae</taxon>
        <taxon>Onygenales</taxon>
        <taxon>Onygenaceae</taxon>
        <taxon>Coccidioides</taxon>
    </lineage>
</organism>
<dbReference type="AlphaFoldDB" id="A0A0J6IE11"/>
<evidence type="ECO:0000259" key="12">
    <source>
        <dbReference type="Pfam" id="PF00082"/>
    </source>
</evidence>
<dbReference type="Gene3D" id="3.40.50.200">
    <property type="entry name" value="Peptidase S8/S53 domain"/>
    <property type="match status" value="1"/>
</dbReference>
<evidence type="ECO:0000313" key="14">
    <source>
        <dbReference type="Proteomes" id="UP000054567"/>
    </source>
</evidence>
<keyword evidence="8" id="KW-0843">Virulence</keyword>
<dbReference type="InterPro" id="IPR023828">
    <property type="entry name" value="Peptidase_S8_Ser-AS"/>
</dbReference>
<keyword evidence="9" id="KW-0865">Zymogen</keyword>
<comment type="similarity">
    <text evidence="2 11">Belongs to the peptidase S8 family.</text>
</comment>
<dbReference type="InterPro" id="IPR036852">
    <property type="entry name" value="Peptidase_S8/S53_dom_sf"/>
</dbReference>
<evidence type="ECO:0000256" key="10">
    <source>
        <dbReference type="ARBA" id="ARBA00023180"/>
    </source>
</evidence>
<keyword evidence="3" id="KW-0964">Secreted</keyword>
<reference evidence="13 14" key="1">
    <citation type="submission" date="2007-06" db="EMBL/GenBank/DDBJ databases">
        <title>The Genome Sequence of Coccidioides posadasii RMSCC_3488.</title>
        <authorList>
            <consortium name="Coccidioides Genome Resources Consortium"/>
            <consortium name="The Broad Institute Genome Sequencing Platform"/>
            <person name="Henn M.R."/>
            <person name="Sykes S."/>
            <person name="Young S."/>
            <person name="Jaffe D."/>
            <person name="Berlin A."/>
            <person name="Alvarez P."/>
            <person name="Butler J."/>
            <person name="Gnerre S."/>
            <person name="Grabherr M."/>
            <person name="Mauceli E."/>
            <person name="Brockman W."/>
            <person name="Kodira C."/>
            <person name="Alvarado L."/>
            <person name="Zeng Q."/>
            <person name="Crawford M."/>
            <person name="Antoine C."/>
            <person name="Devon K."/>
            <person name="Galgiani J."/>
            <person name="Orsborn K."/>
            <person name="Lewis M.L."/>
            <person name="Nusbaum C."/>
            <person name="Galagan J."/>
            <person name="Birren B."/>
        </authorList>
    </citation>
    <scope>NUCLEOTIDE SEQUENCE [LARGE SCALE GENOMIC DNA]</scope>
    <source>
        <strain evidence="13 14">RMSCC 3488</strain>
    </source>
</reference>
<dbReference type="Proteomes" id="UP000054567">
    <property type="component" value="Unassembled WGS sequence"/>
</dbReference>
<gene>
    <name evidence="13" type="ORF">CPAG_06309</name>
</gene>
<evidence type="ECO:0000256" key="4">
    <source>
        <dbReference type="ARBA" id="ARBA00022670"/>
    </source>
</evidence>
<keyword evidence="6" id="KW-0378">Hydrolase</keyword>
<dbReference type="GO" id="GO:0006508">
    <property type="term" value="P:proteolysis"/>
    <property type="evidence" value="ECO:0007669"/>
    <property type="project" value="UniProtKB-KW"/>
</dbReference>
<comment type="subcellular location">
    <subcellularLocation>
        <location evidence="1">Secreted</location>
    </subcellularLocation>
</comment>
<protein>
    <recommendedName>
        <fullName evidence="12">Peptidase S8/S53 domain-containing protein</fullName>
    </recommendedName>
</protein>
<sequence>MADEDLWFDTDLEIILSTMQAKAISDISQAFHSTSIQKHSGPRIILSALEIQFFNCPPLPSNTTGLDNMIVLAPFCLDTLDEIASRGAEYILAHFPDNMIIDSGLDSVSGFGIVNRTQGDDFKSKVLDGEKLQITFSRPQQIVQHYSETENTMSGGSMNSFSSWAPTLELDPAPFISAPGGSILSTIPTAQGAYGIMSGTSMATPYIAGVVALLMEARGKMDPKSVASLLGSTAQRLKLNDGNETMDDIIAPIIQQGGGLVDAAAAVRSQTTLEPSFLAFRDAASFEPKRTVKIRNEADHFAPPAEIDNNRLPIYSGYMLMRNEEEERSFPYFGTTATISTVRPLMNRRSSSLQSGRSMEEVGPGYIYRLPRANASLEDADPPTFKVAMNFHADLLSGILAPETPISGFNGTIHPAFGPIPSGSLEFVFVPSALLADGKSIAEGKFTLKATALRWKGDLNNQRDWEEFSSPPFTIGLYD</sequence>